<dbReference type="GO" id="GO:0009897">
    <property type="term" value="C:external side of plasma membrane"/>
    <property type="evidence" value="ECO:0007669"/>
    <property type="project" value="TreeGrafter"/>
</dbReference>
<evidence type="ECO:0000256" key="4">
    <source>
        <dbReference type="ARBA" id="ARBA00023180"/>
    </source>
</evidence>
<sequence>MNLAAVESPAAVSYTKRMILLFQFLTLVSCLGPGNAVTQTTATPLLVVNGVLGESVTLPLKFPGGQDTSVIWHHDKIAIIFIQPKEAQIQVIDPKRKDRLHVAQFYSLQINNLTMADSGCYYAQISTSSSTEISKYNLGIFRRLRNLQVTNHTELSDDGTCEIHLICSVENPNDHVSFRWQITGNTPIEEANLTISWNPKNSSEQTYTCTAMNPVSNLSFSLSAQSLCKGAFNKKNQHPNIIWIVIVLSFFCIAMCPMFVWRKRITGFLQFSTHQNQNHAEILRNSDDGPISPGNTVYAQVTHPNMQHSQMALVRHQQFPTTSNRHISEEHYTSLEASFHVN</sequence>
<proteinExistence type="predicted"/>
<evidence type="ECO:0000256" key="6">
    <source>
        <dbReference type="SAM" id="SignalP"/>
    </source>
</evidence>
<feature type="domain" description="Ig-like" evidence="7">
    <location>
        <begin position="165"/>
        <end position="221"/>
    </location>
</feature>
<dbReference type="OrthoDB" id="8963224at2759"/>
<keyword evidence="8" id="KW-1185">Reference proteome</keyword>
<dbReference type="InterPro" id="IPR013783">
    <property type="entry name" value="Ig-like_fold"/>
</dbReference>
<dbReference type="GO" id="GO:0032729">
    <property type="term" value="P:positive regulation of type II interferon production"/>
    <property type="evidence" value="ECO:0007669"/>
    <property type="project" value="TreeGrafter"/>
</dbReference>
<evidence type="ECO:0000256" key="1">
    <source>
        <dbReference type="ARBA" id="ARBA00004370"/>
    </source>
</evidence>
<dbReference type="AlphaFoldDB" id="A0A7E6CVG0"/>
<evidence type="ECO:0000256" key="5">
    <source>
        <dbReference type="SAM" id="Phobius"/>
    </source>
</evidence>
<keyword evidence="5" id="KW-1133">Transmembrane helix</keyword>
<dbReference type="SUPFAM" id="SSF48726">
    <property type="entry name" value="Immunoglobulin"/>
    <property type="match status" value="2"/>
</dbReference>
<feature type="chain" id="PRO_5028924241" evidence="6">
    <location>
        <begin position="37"/>
        <end position="342"/>
    </location>
</feature>
<dbReference type="PANTHER" id="PTHR12080:SF16">
    <property type="entry name" value="SLAM FAMILY MEMBER 6"/>
    <property type="match status" value="1"/>
</dbReference>
<dbReference type="InterPro" id="IPR013106">
    <property type="entry name" value="Ig_V-set"/>
</dbReference>
<feature type="transmembrane region" description="Helical" evidence="5">
    <location>
        <begin position="241"/>
        <end position="261"/>
    </location>
</feature>
<keyword evidence="2 6" id="KW-0732">Signal</keyword>
<evidence type="ECO:0000256" key="3">
    <source>
        <dbReference type="ARBA" id="ARBA00023136"/>
    </source>
</evidence>
<accession>A0A7E6CVG0</accession>
<evidence type="ECO:0000256" key="2">
    <source>
        <dbReference type="ARBA" id="ARBA00022729"/>
    </source>
</evidence>
<keyword evidence="3 5" id="KW-0472">Membrane</keyword>
<dbReference type="KEGG" id="pdic:114512089"/>
<dbReference type="GO" id="GO:0072540">
    <property type="term" value="P:T-helper 17 cell lineage commitment"/>
    <property type="evidence" value="ECO:0007669"/>
    <property type="project" value="TreeGrafter"/>
</dbReference>
<organism evidence="8 9">
    <name type="scientific">Phyllostomus discolor</name>
    <name type="common">pale spear-nosed bat</name>
    <dbReference type="NCBI Taxonomy" id="89673"/>
    <lineage>
        <taxon>Eukaryota</taxon>
        <taxon>Metazoa</taxon>
        <taxon>Chordata</taxon>
        <taxon>Craniata</taxon>
        <taxon>Vertebrata</taxon>
        <taxon>Euteleostomi</taxon>
        <taxon>Mammalia</taxon>
        <taxon>Eutheria</taxon>
        <taxon>Laurasiatheria</taxon>
        <taxon>Chiroptera</taxon>
        <taxon>Yangochiroptera</taxon>
        <taxon>Phyllostomidae</taxon>
        <taxon>Phyllostominae</taxon>
        <taxon>Phyllostomus</taxon>
    </lineage>
</organism>
<comment type="subcellular location">
    <subcellularLocation>
        <location evidence="1">Membrane</location>
    </subcellularLocation>
</comment>
<dbReference type="FunFam" id="2.60.40.10:FF:000470">
    <property type="entry name" value="SLAM family member 7"/>
    <property type="match status" value="1"/>
</dbReference>
<dbReference type="PANTHER" id="PTHR12080">
    <property type="entry name" value="SIGNALING LYMPHOCYTIC ACTIVATION MOLECULE"/>
    <property type="match status" value="1"/>
</dbReference>
<dbReference type="Pfam" id="PF07686">
    <property type="entry name" value="V-set"/>
    <property type="match status" value="1"/>
</dbReference>
<name>A0A7E6CVG0_9CHIR</name>
<reference evidence="9" key="1">
    <citation type="submission" date="2025-08" db="UniProtKB">
        <authorList>
            <consortium name="RefSeq"/>
        </authorList>
    </citation>
    <scope>IDENTIFICATION</scope>
    <source>
        <tissue evidence="9">Muscle</tissue>
    </source>
</reference>
<protein>
    <submittedName>
        <fullName evidence="9">SLAM family member 6 isoform X1</fullName>
    </submittedName>
</protein>
<dbReference type="PROSITE" id="PS50835">
    <property type="entry name" value="IG_LIKE"/>
    <property type="match status" value="1"/>
</dbReference>
<dbReference type="InterPro" id="IPR007110">
    <property type="entry name" value="Ig-like_dom"/>
</dbReference>
<dbReference type="FunCoup" id="A0A7E6CVG0">
    <property type="interactions" value="244"/>
</dbReference>
<gene>
    <name evidence="9" type="primary">SLAMF6</name>
</gene>
<dbReference type="Gene3D" id="2.60.40.10">
    <property type="entry name" value="Immunoglobulins"/>
    <property type="match status" value="2"/>
</dbReference>
<dbReference type="GeneID" id="114512089"/>
<dbReference type="RefSeq" id="XP_035871038.1">
    <property type="nucleotide sequence ID" value="XM_036015145.1"/>
</dbReference>
<dbReference type="InParanoid" id="A0A7E6CVG0"/>
<dbReference type="InterPro" id="IPR015631">
    <property type="entry name" value="CD2/SLAM_rcpt"/>
</dbReference>
<evidence type="ECO:0000259" key="7">
    <source>
        <dbReference type="PROSITE" id="PS50835"/>
    </source>
</evidence>
<dbReference type="Proteomes" id="UP000504628">
    <property type="component" value="Chromosome 14"/>
</dbReference>
<keyword evidence="4" id="KW-0325">Glycoprotein</keyword>
<feature type="signal peptide" evidence="6">
    <location>
        <begin position="1"/>
        <end position="36"/>
    </location>
</feature>
<evidence type="ECO:0000313" key="8">
    <source>
        <dbReference type="Proteomes" id="UP000504628"/>
    </source>
</evidence>
<keyword evidence="5" id="KW-0812">Transmembrane</keyword>
<dbReference type="CTD" id="114836"/>
<dbReference type="InterPro" id="IPR036179">
    <property type="entry name" value="Ig-like_dom_sf"/>
</dbReference>
<evidence type="ECO:0000313" key="9">
    <source>
        <dbReference type="RefSeq" id="XP_035871038.1"/>
    </source>
</evidence>